<feature type="region of interest" description="Disordered" evidence="1">
    <location>
        <begin position="1"/>
        <end position="33"/>
    </location>
</feature>
<reference evidence="3" key="1">
    <citation type="submission" date="2015-11" db="EMBL/GenBank/DDBJ databases">
        <authorList>
            <person name="Varghese N."/>
        </authorList>
    </citation>
    <scope>NUCLEOTIDE SEQUENCE [LARGE SCALE GENOMIC DNA]</scope>
    <source>
        <strain evidence="3">DSM 45899</strain>
    </source>
</reference>
<organism evidence="2 3">
    <name type="scientific">Parafrankia irregularis</name>
    <dbReference type="NCBI Taxonomy" id="795642"/>
    <lineage>
        <taxon>Bacteria</taxon>
        <taxon>Bacillati</taxon>
        <taxon>Actinomycetota</taxon>
        <taxon>Actinomycetes</taxon>
        <taxon>Frankiales</taxon>
        <taxon>Frankiaceae</taxon>
        <taxon>Parafrankia</taxon>
    </lineage>
</organism>
<gene>
    <name evidence="2" type="ORF">Ga0074812_105219</name>
</gene>
<evidence type="ECO:0000313" key="3">
    <source>
        <dbReference type="Proteomes" id="UP000198802"/>
    </source>
</evidence>
<proteinExistence type="predicted"/>
<name>A0A0S4QKG7_9ACTN</name>
<evidence type="ECO:0000256" key="1">
    <source>
        <dbReference type="SAM" id="MobiDB-lite"/>
    </source>
</evidence>
<evidence type="ECO:0000313" key="2">
    <source>
        <dbReference type="EMBL" id="CUU55567.1"/>
    </source>
</evidence>
<dbReference type="EMBL" id="FAOZ01000005">
    <property type="protein sequence ID" value="CUU55567.1"/>
    <property type="molecule type" value="Genomic_DNA"/>
</dbReference>
<accession>A0A0S4QKG7</accession>
<feature type="compositionally biased region" description="Polar residues" evidence="1">
    <location>
        <begin position="1"/>
        <end position="10"/>
    </location>
</feature>
<sequence>MPLNTMSPGASTAPEHPFPCVIAPVTRHRTHHR</sequence>
<dbReference type="AlphaFoldDB" id="A0A0S4QKG7"/>
<keyword evidence="3" id="KW-1185">Reference proteome</keyword>
<dbReference type="Proteomes" id="UP000198802">
    <property type="component" value="Unassembled WGS sequence"/>
</dbReference>
<protein>
    <submittedName>
        <fullName evidence="2">Uncharacterized protein</fullName>
    </submittedName>
</protein>